<comment type="caution">
    <text evidence="2">The sequence shown here is derived from an EMBL/GenBank/DDBJ whole genome shotgun (WGS) entry which is preliminary data.</text>
</comment>
<dbReference type="Pfam" id="PF04307">
    <property type="entry name" value="YdjM"/>
    <property type="match status" value="1"/>
</dbReference>
<feature type="transmembrane region" description="Helical" evidence="1">
    <location>
        <begin position="111"/>
        <end position="137"/>
    </location>
</feature>
<keyword evidence="1" id="KW-1133">Transmembrane helix</keyword>
<proteinExistence type="predicted"/>
<accession>A0A2V2YW90</accession>
<dbReference type="AlphaFoldDB" id="A0A2V2YW90"/>
<gene>
    <name evidence="2" type="ORF">DFQ01_11094</name>
</gene>
<sequence>MNKKGHIALGAAAGSAMLLTGLFVVPRTMDLDGWIPIAIYAAAVITGSLLPDIDHKTGTVSNYIQFSSRKRRMLRSLTLIGLVIGITLLLLTRWTEIDIPSAWRQSPPLWIGTGLLCLALSRLRSLVLIGAGVLLLLAYYLYNWHWIAAFAGLSLLMVPLIKHRGVIHTPEFAAALSVGVWSFAQAQPEVVTAGIYGLLIGWWAHLLGDVFGAEGIHSLFIPRFRVALRLFANGSWAERMITRSCWLISAGCLLFTQQERLLYIDGLHYPSLQHLLLLS</sequence>
<organism evidence="2 3">
    <name type="scientific">Paenibacillus cellulosilyticus</name>
    <dbReference type="NCBI Taxonomy" id="375489"/>
    <lineage>
        <taxon>Bacteria</taxon>
        <taxon>Bacillati</taxon>
        <taxon>Bacillota</taxon>
        <taxon>Bacilli</taxon>
        <taxon>Bacillales</taxon>
        <taxon>Paenibacillaceae</taxon>
        <taxon>Paenibacillus</taxon>
    </lineage>
</organism>
<protein>
    <submittedName>
        <fullName evidence="2">LexA-binding, inner membrane-associated putative hydrolase</fullName>
    </submittedName>
</protein>
<dbReference type="OrthoDB" id="2608990at2"/>
<evidence type="ECO:0000313" key="2">
    <source>
        <dbReference type="EMBL" id="PWW01204.1"/>
    </source>
</evidence>
<keyword evidence="1" id="KW-0472">Membrane</keyword>
<dbReference type="RefSeq" id="WP_110044696.1">
    <property type="nucleotide sequence ID" value="NZ_CP054613.1"/>
</dbReference>
<feature type="transmembrane region" description="Helical" evidence="1">
    <location>
        <begin position="33"/>
        <end position="53"/>
    </location>
</feature>
<feature type="transmembrane region" description="Helical" evidence="1">
    <location>
        <begin position="7"/>
        <end position="27"/>
    </location>
</feature>
<keyword evidence="3" id="KW-1185">Reference proteome</keyword>
<dbReference type="EMBL" id="QGTQ01000010">
    <property type="protein sequence ID" value="PWW01204.1"/>
    <property type="molecule type" value="Genomic_DNA"/>
</dbReference>
<dbReference type="GO" id="GO:0016787">
    <property type="term" value="F:hydrolase activity"/>
    <property type="evidence" value="ECO:0007669"/>
    <property type="project" value="UniProtKB-KW"/>
</dbReference>
<dbReference type="InterPro" id="IPR007404">
    <property type="entry name" value="YdjM-like"/>
</dbReference>
<name>A0A2V2YW90_9BACL</name>
<evidence type="ECO:0000313" key="3">
    <source>
        <dbReference type="Proteomes" id="UP000246635"/>
    </source>
</evidence>
<reference evidence="2 3" key="1">
    <citation type="submission" date="2018-05" db="EMBL/GenBank/DDBJ databases">
        <title>Genomic Encyclopedia of Type Strains, Phase III (KMG-III): the genomes of soil and plant-associated and newly described type strains.</title>
        <authorList>
            <person name="Whitman W."/>
        </authorList>
    </citation>
    <scope>NUCLEOTIDE SEQUENCE [LARGE SCALE GENOMIC DNA]</scope>
    <source>
        <strain evidence="2 3">CECT 5696</strain>
    </source>
</reference>
<keyword evidence="1" id="KW-0812">Transmembrane</keyword>
<feature type="transmembrane region" description="Helical" evidence="1">
    <location>
        <begin position="74"/>
        <end position="91"/>
    </location>
</feature>
<keyword evidence="2" id="KW-0378">Hydrolase</keyword>
<dbReference type="Proteomes" id="UP000246635">
    <property type="component" value="Unassembled WGS sequence"/>
</dbReference>
<evidence type="ECO:0000256" key="1">
    <source>
        <dbReference type="SAM" id="Phobius"/>
    </source>
</evidence>